<evidence type="ECO:0000256" key="1">
    <source>
        <dbReference type="ARBA" id="ARBA00001946"/>
    </source>
</evidence>
<evidence type="ECO:0000259" key="11">
    <source>
        <dbReference type="PROSITE" id="PS51462"/>
    </source>
</evidence>
<dbReference type="EMBL" id="CP108021">
    <property type="protein sequence ID" value="WUM21468.1"/>
    <property type="molecule type" value="Genomic_DNA"/>
</dbReference>
<dbReference type="EC" id="3.6.1.22" evidence="4"/>
<dbReference type="GO" id="GO:0005829">
    <property type="term" value="C:cytosol"/>
    <property type="evidence" value="ECO:0007669"/>
    <property type="project" value="TreeGrafter"/>
</dbReference>
<name>A0AAU4K5Q5_9NOCA</name>
<dbReference type="NCBIfam" id="NF001299">
    <property type="entry name" value="PRK00241.1"/>
    <property type="match status" value="1"/>
</dbReference>
<dbReference type="Gene3D" id="3.90.79.10">
    <property type="entry name" value="Nucleoside Triphosphate Pyrophosphohydrolase"/>
    <property type="match status" value="1"/>
</dbReference>
<evidence type="ECO:0000313" key="12">
    <source>
        <dbReference type="EMBL" id="WUM21468.1"/>
    </source>
</evidence>
<evidence type="ECO:0000256" key="10">
    <source>
        <dbReference type="SAM" id="MobiDB-lite"/>
    </source>
</evidence>
<evidence type="ECO:0000313" key="13">
    <source>
        <dbReference type="Proteomes" id="UP001432128"/>
    </source>
</evidence>
<evidence type="ECO:0000256" key="8">
    <source>
        <dbReference type="ARBA" id="ARBA00023027"/>
    </source>
</evidence>
<dbReference type="InterPro" id="IPR000086">
    <property type="entry name" value="NUDIX_hydrolase_dom"/>
</dbReference>
<feature type="domain" description="Nudix hydrolase" evidence="11">
    <location>
        <begin position="155"/>
        <end position="280"/>
    </location>
</feature>
<dbReference type="CDD" id="cd03429">
    <property type="entry name" value="NUDIX_NADH_pyrophosphatase_Nudt13"/>
    <property type="match status" value="1"/>
</dbReference>
<protein>
    <recommendedName>
        <fullName evidence="4">NAD(+) diphosphatase</fullName>
        <ecNumber evidence="4">3.6.1.22</ecNumber>
    </recommendedName>
</protein>
<dbReference type="InterPro" id="IPR050241">
    <property type="entry name" value="NAD-cap_RNA_hydrolase_NudC"/>
</dbReference>
<comment type="cofactor">
    <cofactor evidence="1">
        <name>Mg(2+)</name>
        <dbReference type="ChEBI" id="CHEBI:18420"/>
    </cofactor>
</comment>
<dbReference type="PROSITE" id="PS51462">
    <property type="entry name" value="NUDIX"/>
    <property type="match status" value="1"/>
</dbReference>
<dbReference type="PROSITE" id="PS00893">
    <property type="entry name" value="NUDIX_BOX"/>
    <property type="match status" value="1"/>
</dbReference>
<evidence type="ECO:0000256" key="5">
    <source>
        <dbReference type="ARBA" id="ARBA00022723"/>
    </source>
</evidence>
<keyword evidence="8" id="KW-0520">NAD</keyword>
<accession>A0AAU4K5Q5</accession>
<dbReference type="RefSeq" id="WP_328858532.1">
    <property type="nucleotide sequence ID" value="NZ_CP108021.1"/>
</dbReference>
<evidence type="ECO:0000256" key="2">
    <source>
        <dbReference type="ARBA" id="ARBA00001947"/>
    </source>
</evidence>
<comment type="cofactor">
    <cofactor evidence="2">
        <name>Zn(2+)</name>
        <dbReference type="ChEBI" id="CHEBI:29105"/>
    </cofactor>
</comment>
<feature type="region of interest" description="Disordered" evidence="10">
    <location>
        <begin position="274"/>
        <end position="294"/>
    </location>
</feature>
<dbReference type="InterPro" id="IPR049734">
    <property type="entry name" value="NudC-like_C"/>
</dbReference>
<dbReference type="GO" id="GO:0006742">
    <property type="term" value="P:NADP+ catabolic process"/>
    <property type="evidence" value="ECO:0007669"/>
    <property type="project" value="TreeGrafter"/>
</dbReference>
<evidence type="ECO:0000256" key="4">
    <source>
        <dbReference type="ARBA" id="ARBA00012381"/>
    </source>
</evidence>
<evidence type="ECO:0000256" key="7">
    <source>
        <dbReference type="ARBA" id="ARBA00022842"/>
    </source>
</evidence>
<keyword evidence="5" id="KW-0479">Metal-binding</keyword>
<keyword evidence="6 12" id="KW-0378">Hydrolase</keyword>
<evidence type="ECO:0000256" key="3">
    <source>
        <dbReference type="ARBA" id="ARBA00009595"/>
    </source>
</evidence>
<dbReference type="Proteomes" id="UP001432128">
    <property type="component" value="Chromosome"/>
</dbReference>
<sequence length="315" mass="34540">MATFEFVESPLLSRSTIDRADEIRHDTELLAGAWPQAKVLEIDPDGRYGVGENGLRWRPALDVAPEIPATAVLLGIDDGVYLWTIRVPSVEGRAADARRSAGRLSGDEAGLVSTALGMLNWHDAAAFSPVDGNPTEPVKAGWTRRNTVTGREEFPRTDAAIITVVHDGADHVLLGRQSGWPEKWFSTFAGFVEPGESLEQCVVRELHEETGLDVFEPRYLGSQPWPFPRSLMLGFEARADRDQPLNFLDGEITEAIWFPREEVLAALASGDEWLRGQGEPGQSDADAGPDAPRLRLPGSISIARQLVTAWAHDKD</sequence>
<proteinExistence type="inferred from homology"/>
<comment type="catalytic activity">
    <reaction evidence="9">
        <text>a 5'-end NAD(+)-phospho-ribonucleoside in mRNA + H2O = a 5'-end phospho-adenosine-phospho-ribonucleoside in mRNA + beta-nicotinamide D-ribonucleotide + 2 H(+)</text>
        <dbReference type="Rhea" id="RHEA:60876"/>
        <dbReference type="Rhea" id="RHEA-COMP:15698"/>
        <dbReference type="Rhea" id="RHEA-COMP:15719"/>
        <dbReference type="ChEBI" id="CHEBI:14649"/>
        <dbReference type="ChEBI" id="CHEBI:15377"/>
        <dbReference type="ChEBI" id="CHEBI:15378"/>
        <dbReference type="ChEBI" id="CHEBI:144029"/>
        <dbReference type="ChEBI" id="CHEBI:144051"/>
    </reaction>
    <physiologicalReaction direction="left-to-right" evidence="9">
        <dbReference type="Rhea" id="RHEA:60877"/>
    </physiologicalReaction>
</comment>
<keyword evidence="13" id="KW-1185">Reference proteome</keyword>
<organism evidence="12 13">
    <name type="scientific">Williamsia herbipolensis</name>
    <dbReference type="NCBI Taxonomy" id="1603258"/>
    <lineage>
        <taxon>Bacteria</taxon>
        <taxon>Bacillati</taxon>
        <taxon>Actinomycetota</taxon>
        <taxon>Actinomycetes</taxon>
        <taxon>Mycobacteriales</taxon>
        <taxon>Nocardiaceae</taxon>
        <taxon>Williamsia</taxon>
    </lineage>
</organism>
<dbReference type="PANTHER" id="PTHR42904">
    <property type="entry name" value="NUDIX HYDROLASE, NUDC SUBFAMILY"/>
    <property type="match status" value="1"/>
</dbReference>
<reference evidence="12 13" key="1">
    <citation type="submission" date="2022-10" db="EMBL/GenBank/DDBJ databases">
        <title>The complete genomes of actinobacterial strains from the NBC collection.</title>
        <authorList>
            <person name="Joergensen T.S."/>
            <person name="Alvarez Arevalo M."/>
            <person name="Sterndorff E.B."/>
            <person name="Faurdal D."/>
            <person name="Vuksanovic O."/>
            <person name="Mourched A.-S."/>
            <person name="Charusanti P."/>
            <person name="Shaw S."/>
            <person name="Blin K."/>
            <person name="Weber T."/>
        </authorList>
    </citation>
    <scope>NUCLEOTIDE SEQUENCE [LARGE SCALE GENOMIC DNA]</scope>
    <source>
        <strain evidence="12 13">NBC_00319</strain>
    </source>
</reference>
<dbReference type="InterPro" id="IPR015797">
    <property type="entry name" value="NUDIX_hydrolase-like_dom_sf"/>
</dbReference>
<keyword evidence="7" id="KW-0460">Magnesium</keyword>
<dbReference type="Pfam" id="PF00293">
    <property type="entry name" value="NUDIX"/>
    <property type="match status" value="1"/>
</dbReference>
<dbReference type="Gene3D" id="3.90.79.20">
    <property type="match status" value="1"/>
</dbReference>
<dbReference type="KEGG" id="whr:OG579_06685"/>
<comment type="similarity">
    <text evidence="3">Belongs to the Nudix hydrolase family. NudC subfamily.</text>
</comment>
<dbReference type="SUPFAM" id="SSF55811">
    <property type="entry name" value="Nudix"/>
    <property type="match status" value="1"/>
</dbReference>
<dbReference type="GO" id="GO:0035529">
    <property type="term" value="F:NADH pyrophosphatase activity"/>
    <property type="evidence" value="ECO:0007669"/>
    <property type="project" value="TreeGrafter"/>
</dbReference>
<dbReference type="InterPro" id="IPR020084">
    <property type="entry name" value="NUDIX_hydrolase_CS"/>
</dbReference>
<dbReference type="GO" id="GO:0046872">
    <property type="term" value="F:metal ion binding"/>
    <property type="evidence" value="ECO:0007669"/>
    <property type="project" value="UniProtKB-KW"/>
</dbReference>
<evidence type="ECO:0000256" key="9">
    <source>
        <dbReference type="ARBA" id="ARBA00023679"/>
    </source>
</evidence>
<evidence type="ECO:0000256" key="6">
    <source>
        <dbReference type="ARBA" id="ARBA00022801"/>
    </source>
</evidence>
<dbReference type="GO" id="GO:0019677">
    <property type="term" value="P:NAD+ catabolic process"/>
    <property type="evidence" value="ECO:0007669"/>
    <property type="project" value="TreeGrafter"/>
</dbReference>
<gene>
    <name evidence="12" type="primary">nudC</name>
    <name evidence="12" type="ORF">OG579_06685</name>
</gene>
<dbReference type="AlphaFoldDB" id="A0AAU4K5Q5"/>
<dbReference type="PANTHER" id="PTHR42904:SF6">
    <property type="entry name" value="NAD-CAPPED RNA HYDROLASE NUDT12"/>
    <property type="match status" value="1"/>
</dbReference>